<proteinExistence type="inferred from homology"/>
<evidence type="ECO:0000259" key="13">
    <source>
        <dbReference type="Pfam" id="PF24951"/>
    </source>
</evidence>
<dbReference type="GO" id="GO:1990234">
    <property type="term" value="C:transferase complex"/>
    <property type="evidence" value="ECO:0007669"/>
    <property type="project" value="UniProtKB-ARBA"/>
</dbReference>
<organism evidence="14 15">
    <name type="scientific">Dissophora globulifera</name>
    <dbReference type="NCBI Taxonomy" id="979702"/>
    <lineage>
        <taxon>Eukaryota</taxon>
        <taxon>Fungi</taxon>
        <taxon>Fungi incertae sedis</taxon>
        <taxon>Mucoromycota</taxon>
        <taxon>Mortierellomycotina</taxon>
        <taxon>Mortierellomycetes</taxon>
        <taxon>Mortierellales</taxon>
        <taxon>Mortierellaceae</taxon>
        <taxon>Dissophora</taxon>
    </lineage>
</organism>
<dbReference type="InterPro" id="IPR020472">
    <property type="entry name" value="WD40_PAC1"/>
</dbReference>
<dbReference type="InterPro" id="IPR019775">
    <property type="entry name" value="WD40_repeat_CS"/>
</dbReference>
<comment type="function">
    <text evidence="11">Positively regulates the activity of the minus-end directed microtubule motor protein dynein. May enhance dynein-mediated microtubule sliding by targeting dynein to the microtubule plus end. Required for nuclear migration during vegetative growth as well as development. Required for retrograde early endosome (EE) transport from the hyphal tip. Required for localization of dynein to the mitotic spindle poles. Recruits additional proteins to the dynein complex at SPBs.</text>
</comment>
<dbReference type="GO" id="GO:0023052">
    <property type="term" value="P:signaling"/>
    <property type="evidence" value="ECO:0007669"/>
    <property type="project" value="UniProtKB-ARBA"/>
</dbReference>
<dbReference type="FunFam" id="2.130.10.10:FF:000342">
    <property type="entry name" value="Nuclear distribution protein PAC1"/>
    <property type="match status" value="1"/>
</dbReference>
<keyword evidence="3 12" id="KW-0853">WD repeat</keyword>
<dbReference type="HAMAP" id="MF_03141">
    <property type="entry name" value="lis1"/>
    <property type="match status" value="1"/>
</dbReference>
<dbReference type="InterPro" id="IPR006594">
    <property type="entry name" value="LisH"/>
</dbReference>
<dbReference type="PROSITE" id="PS50294">
    <property type="entry name" value="WD_REPEATS_REGION"/>
    <property type="match status" value="5"/>
</dbReference>
<dbReference type="Pfam" id="PF00400">
    <property type="entry name" value="WD40"/>
    <property type="match status" value="7"/>
</dbReference>
<keyword evidence="8 11" id="KW-0175">Coiled coil</keyword>
<keyword evidence="7 11" id="KW-0498">Mitosis</keyword>
<dbReference type="SUPFAM" id="SSF109925">
    <property type="entry name" value="Lissencephaly-1 protein (Lis-1, PAF-AH alpha) N-terminal domain"/>
    <property type="match status" value="1"/>
</dbReference>
<feature type="repeat" description="WD" evidence="12">
    <location>
        <begin position="108"/>
        <end position="149"/>
    </location>
</feature>
<dbReference type="FunFam" id="1.20.960.30:FF:000002">
    <property type="entry name" value="Platelet-activating factor acetylhydrolase ib"/>
    <property type="match status" value="1"/>
</dbReference>
<evidence type="ECO:0000256" key="7">
    <source>
        <dbReference type="ARBA" id="ARBA00022776"/>
    </source>
</evidence>
<dbReference type="PRINTS" id="PR00320">
    <property type="entry name" value="GPROTEINBRPT"/>
</dbReference>
<dbReference type="CDD" id="cd00200">
    <property type="entry name" value="WD40"/>
    <property type="match status" value="1"/>
</dbReference>
<feature type="domain" description="PAC1-like LisH-like dimerisation" evidence="13">
    <location>
        <begin position="8"/>
        <end position="43"/>
    </location>
</feature>
<feature type="repeat" description="WD" evidence="12">
    <location>
        <begin position="150"/>
        <end position="184"/>
    </location>
</feature>
<evidence type="ECO:0000256" key="5">
    <source>
        <dbReference type="ARBA" id="ARBA00022701"/>
    </source>
</evidence>
<accession>A0A9P6UNG7</accession>
<comment type="subunit">
    <text evidence="11">Self-associates. Interacts with NDL1 and dynein.</text>
</comment>
<sequence length="422" mass="47093">MSTSILTERQRDELHKAILEYLNASGFTESFQTLRNETRNQDFNPAALKPKSAGLLEKKWTSVIRLQKKIMDLESKMSAMQEELSSAPVRKVTSSVDWIPRPPELFTLSGHRNPITKVAFHPVFPIIASASEDSTIRISDYESGQYERTLKGHTKAVQDIAFDPKGNFLVSCSNDLQIKVWDLQQDYKCVKTMPGHDHSVSSVAYMPSGDTIVSASRDKTIKLWDSTTGYSRKTLAGHSEWVRFIQPSEDGRLLVSCSSDQTARIWDVATGETKLELRGHDNVVECAAFAPIVSYPFIRELIGIDPKVSAKEQPSPGQYVATGSRDKTIKLWDSTGQCIKSLIGHDNWVRGLVFHPSGKFLLSASDDKTIKIWDLKSARCMKTLEAHQHFVTCIAFNTTSPVVATGSVDQVCGWHLFDLGLL</sequence>
<dbReference type="GO" id="GO:0070840">
    <property type="term" value="F:dynein complex binding"/>
    <property type="evidence" value="ECO:0007669"/>
    <property type="project" value="UniProtKB-UniRule"/>
</dbReference>
<dbReference type="EMBL" id="JAAAIP010000815">
    <property type="protein sequence ID" value="KAG0312415.1"/>
    <property type="molecule type" value="Genomic_DNA"/>
</dbReference>
<comment type="caution">
    <text evidence="14">The sequence shown here is derived from an EMBL/GenBank/DDBJ whole genome shotgun (WGS) entry which is preliminary data.</text>
</comment>
<dbReference type="SMART" id="SM00320">
    <property type="entry name" value="WD40"/>
    <property type="match status" value="7"/>
</dbReference>
<dbReference type="GO" id="GO:0000922">
    <property type="term" value="C:spindle pole"/>
    <property type="evidence" value="ECO:0007669"/>
    <property type="project" value="UniProtKB-SubCell"/>
</dbReference>
<evidence type="ECO:0000256" key="3">
    <source>
        <dbReference type="ARBA" id="ARBA00022574"/>
    </source>
</evidence>
<dbReference type="InterPro" id="IPR001680">
    <property type="entry name" value="WD40_rpt"/>
</dbReference>
<dbReference type="GO" id="GO:0000132">
    <property type="term" value="P:establishment of mitotic spindle orientation"/>
    <property type="evidence" value="ECO:0007669"/>
    <property type="project" value="UniProtKB-UniRule"/>
</dbReference>
<evidence type="ECO:0000256" key="2">
    <source>
        <dbReference type="ARBA" id="ARBA00022490"/>
    </source>
</evidence>
<dbReference type="Proteomes" id="UP000738325">
    <property type="component" value="Unassembled WGS sequence"/>
</dbReference>
<comment type="similarity">
    <text evidence="11">Belongs to the WD repeat LIS1/nudF family.</text>
</comment>
<dbReference type="Pfam" id="PF24951">
    <property type="entry name" value="LisH_PAC1"/>
    <property type="match status" value="1"/>
</dbReference>
<evidence type="ECO:0000256" key="12">
    <source>
        <dbReference type="PROSITE-ProRule" id="PRU00221"/>
    </source>
</evidence>
<feature type="repeat" description="WD" evidence="12">
    <location>
        <begin position="317"/>
        <end position="333"/>
    </location>
</feature>
<dbReference type="InterPro" id="IPR056795">
    <property type="entry name" value="PAC1-like_LisH-like_dom"/>
</dbReference>
<name>A0A9P6UNG7_9FUNG</name>
<keyword evidence="2 11" id="KW-0963">Cytoplasm</keyword>
<dbReference type="PANTHER" id="PTHR22847">
    <property type="entry name" value="WD40 REPEAT PROTEIN"/>
    <property type="match status" value="1"/>
</dbReference>
<keyword evidence="10 11" id="KW-0131">Cell cycle</keyword>
<evidence type="ECO:0000256" key="4">
    <source>
        <dbReference type="ARBA" id="ARBA00022618"/>
    </source>
</evidence>
<keyword evidence="4 11" id="KW-0132">Cell division</keyword>
<feature type="repeat" description="WD" evidence="12">
    <location>
        <begin position="235"/>
        <end position="276"/>
    </location>
</feature>
<keyword evidence="9 11" id="KW-0206">Cytoskeleton</keyword>
<keyword evidence="6" id="KW-0677">Repeat</keyword>
<feature type="repeat" description="WD" evidence="12">
    <location>
        <begin position="193"/>
        <end position="234"/>
    </location>
</feature>
<dbReference type="PIRSF" id="PIRSF037647">
    <property type="entry name" value="Dynein_regulator_Lis1"/>
    <property type="match status" value="1"/>
</dbReference>
<evidence type="ECO:0000313" key="14">
    <source>
        <dbReference type="EMBL" id="KAG0312415.1"/>
    </source>
</evidence>
<dbReference type="GO" id="GO:0005737">
    <property type="term" value="C:cytoplasm"/>
    <property type="evidence" value="ECO:0007669"/>
    <property type="project" value="UniProtKB-UniRule"/>
</dbReference>
<dbReference type="AlphaFoldDB" id="A0A9P6UNG7"/>
<reference evidence="14" key="1">
    <citation type="journal article" date="2020" name="Fungal Divers.">
        <title>Resolving the Mortierellaceae phylogeny through synthesis of multi-gene phylogenetics and phylogenomics.</title>
        <authorList>
            <person name="Vandepol N."/>
            <person name="Liber J."/>
            <person name="Desiro A."/>
            <person name="Na H."/>
            <person name="Kennedy M."/>
            <person name="Barry K."/>
            <person name="Grigoriev I.V."/>
            <person name="Miller A.N."/>
            <person name="O'Donnell K."/>
            <person name="Stajich J.E."/>
            <person name="Bonito G."/>
        </authorList>
    </citation>
    <scope>NUCLEOTIDE SEQUENCE</scope>
    <source>
        <strain evidence="14">REB-010B</strain>
    </source>
</reference>
<evidence type="ECO:0000256" key="6">
    <source>
        <dbReference type="ARBA" id="ARBA00022737"/>
    </source>
</evidence>
<protein>
    <recommendedName>
        <fullName evidence="11">Nuclear distribution protein PAC1</fullName>
    </recommendedName>
    <alternativeName>
        <fullName evidence="11">Lissencephaly-1 homolog</fullName>
        <shortName evidence="11">LIS-1</shortName>
    </alternativeName>
    <alternativeName>
        <fullName evidence="11">nudF homolog</fullName>
    </alternativeName>
</protein>
<evidence type="ECO:0000256" key="8">
    <source>
        <dbReference type="ARBA" id="ARBA00023054"/>
    </source>
</evidence>
<keyword evidence="1 11" id="KW-0813">Transport</keyword>
<feature type="repeat" description="WD" evidence="12">
    <location>
        <begin position="342"/>
        <end position="383"/>
    </location>
</feature>
<keyword evidence="15" id="KW-1185">Reference proteome</keyword>
<dbReference type="InterPro" id="IPR036322">
    <property type="entry name" value="WD40_repeat_dom_sf"/>
</dbReference>
<dbReference type="SMART" id="SM00667">
    <property type="entry name" value="LisH"/>
    <property type="match status" value="1"/>
</dbReference>
<dbReference type="InterPro" id="IPR015943">
    <property type="entry name" value="WD40/YVTN_repeat-like_dom_sf"/>
</dbReference>
<dbReference type="Gene3D" id="2.130.10.10">
    <property type="entry name" value="YVTN repeat-like/Quinoprotein amine dehydrogenase"/>
    <property type="match status" value="1"/>
</dbReference>
<dbReference type="InterPro" id="IPR017252">
    <property type="entry name" value="Dynein_regulator_LIS1"/>
</dbReference>
<dbReference type="OrthoDB" id="10264588at2759"/>
<evidence type="ECO:0000313" key="15">
    <source>
        <dbReference type="Proteomes" id="UP000738325"/>
    </source>
</evidence>
<dbReference type="InterPro" id="IPR037190">
    <property type="entry name" value="LIS1_N"/>
</dbReference>
<evidence type="ECO:0000256" key="1">
    <source>
        <dbReference type="ARBA" id="ARBA00022448"/>
    </source>
</evidence>
<dbReference type="SUPFAM" id="SSF50978">
    <property type="entry name" value="WD40 repeat-like"/>
    <property type="match status" value="1"/>
</dbReference>
<dbReference type="GO" id="GO:0051301">
    <property type="term" value="P:cell division"/>
    <property type="evidence" value="ECO:0007669"/>
    <property type="project" value="UniProtKB-KW"/>
</dbReference>
<dbReference type="GO" id="GO:0051012">
    <property type="term" value="P:microtubule sliding"/>
    <property type="evidence" value="ECO:0007669"/>
    <property type="project" value="UniProtKB-UniRule"/>
</dbReference>
<dbReference type="PANTHER" id="PTHR22847:SF637">
    <property type="entry name" value="WD REPEAT DOMAIN 5B"/>
    <property type="match status" value="1"/>
</dbReference>
<dbReference type="PROSITE" id="PS00678">
    <property type="entry name" value="WD_REPEATS_1"/>
    <property type="match status" value="3"/>
</dbReference>
<comment type="domain">
    <text evidence="11">Dimerization mediated by the LisH domain may be required to activate dynein.</text>
</comment>
<evidence type="ECO:0000256" key="11">
    <source>
        <dbReference type="HAMAP-Rule" id="MF_03141"/>
    </source>
</evidence>
<evidence type="ECO:0000256" key="10">
    <source>
        <dbReference type="ARBA" id="ARBA00023306"/>
    </source>
</evidence>
<evidence type="ECO:0000256" key="9">
    <source>
        <dbReference type="ARBA" id="ARBA00023212"/>
    </source>
</evidence>
<gene>
    <name evidence="11 14" type="primary">PAC1</name>
    <name evidence="11" type="synonym">LIS1</name>
    <name evidence="14" type="ORF">BGZ99_009532</name>
</gene>
<keyword evidence="5 11" id="KW-0493">Microtubule</keyword>
<dbReference type="PROSITE" id="PS50896">
    <property type="entry name" value="LISH"/>
    <property type="match status" value="1"/>
</dbReference>
<comment type="subcellular location">
    <subcellularLocation>
        <location evidence="11">Cytoplasm</location>
        <location evidence="11">Cytoskeleton</location>
    </subcellularLocation>
    <subcellularLocation>
        <location evidence="11">Cytoplasm</location>
        <location evidence="11">Cytoskeleton</location>
        <location evidence="11">Spindle pole</location>
    </subcellularLocation>
    <text evidence="11">Localizes to the plus ends of microtubules at the hyphal tip and the mitotic spindle poles.</text>
</comment>
<dbReference type="GO" id="GO:0005874">
    <property type="term" value="C:microtubule"/>
    <property type="evidence" value="ECO:0007669"/>
    <property type="project" value="UniProtKB-KW"/>
</dbReference>
<dbReference type="Gene3D" id="1.20.960.30">
    <property type="match status" value="1"/>
</dbReference>
<dbReference type="GO" id="GO:0005875">
    <property type="term" value="C:microtubule associated complex"/>
    <property type="evidence" value="ECO:0007669"/>
    <property type="project" value="UniProtKB-UniRule"/>
</dbReference>
<dbReference type="PROSITE" id="PS50082">
    <property type="entry name" value="WD_REPEATS_2"/>
    <property type="match status" value="6"/>
</dbReference>
<dbReference type="GO" id="GO:0007154">
    <property type="term" value="P:cell communication"/>
    <property type="evidence" value="ECO:0007669"/>
    <property type="project" value="UniProtKB-ARBA"/>
</dbReference>